<proteinExistence type="predicted"/>
<reference evidence="2 3" key="1">
    <citation type="submission" date="2019-02" db="EMBL/GenBank/DDBJ databases">
        <title>Deep-cultivation of Planctomycetes and their phenomic and genomic characterization uncovers novel biology.</title>
        <authorList>
            <person name="Wiegand S."/>
            <person name="Jogler M."/>
            <person name="Boedeker C."/>
            <person name="Pinto D."/>
            <person name="Vollmers J."/>
            <person name="Rivas-Marin E."/>
            <person name="Kohn T."/>
            <person name="Peeters S.H."/>
            <person name="Heuer A."/>
            <person name="Rast P."/>
            <person name="Oberbeckmann S."/>
            <person name="Bunk B."/>
            <person name="Jeske O."/>
            <person name="Meyerdierks A."/>
            <person name="Storesund J.E."/>
            <person name="Kallscheuer N."/>
            <person name="Luecker S."/>
            <person name="Lage O.M."/>
            <person name="Pohl T."/>
            <person name="Merkel B.J."/>
            <person name="Hornburger P."/>
            <person name="Mueller R.-W."/>
            <person name="Bruemmer F."/>
            <person name="Labrenz M."/>
            <person name="Spormann A.M."/>
            <person name="Op den Camp H."/>
            <person name="Overmann J."/>
            <person name="Amann R."/>
            <person name="Jetten M.S.M."/>
            <person name="Mascher T."/>
            <person name="Medema M.H."/>
            <person name="Devos D.P."/>
            <person name="Kaster A.-K."/>
            <person name="Ovreas L."/>
            <person name="Rohde M."/>
            <person name="Galperin M.Y."/>
            <person name="Jogler C."/>
        </authorList>
    </citation>
    <scope>NUCLEOTIDE SEQUENCE [LARGE SCALE GENOMIC DNA]</scope>
    <source>
        <strain evidence="2 3">FF011L</strain>
    </source>
</reference>
<dbReference type="KEGG" id="rml:FF011L_40280"/>
<dbReference type="EMBL" id="CP036262">
    <property type="protein sequence ID" value="QDS95235.1"/>
    <property type="molecule type" value="Genomic_DNA"/>
</dbReference>
<organism evidence="2 3">
    <name type="scientific">Roseimaritima multifibrata</name>
    <dbReference type="NCBI Taxonomy" id="1930274"/>
    <lineage>
        <taxon>Bacteria</taxon>
        <taxon>Pseudomonadati</taxon>
        <taxon>Planctomycetota</taxon>
        <taxon>Planctomycetia</taxon>
        <taxon>Pirellulales</taxon>
        <taxon>Pirellulaceae</taxon>
        <taxon>Roseimaritima</taxon>
    </lineage>
</organism>
<dbReference type="Gene3D" id="1.25.40.10">
    <property type="entry name" value="Tetratricopeptide repeat domain"/>
    <property type="match status" value="1"/>
</dbReference>
<dbReference type="AlphaFoldDB" id="A0A517MK23"/>
<feature type="signal peptide" evidence="1">
    <location>
        <begin position="1"/>
        <end position="30"/>
    </location>
</feature>
<name>A0A517MK23_9BACT</name>
<dbReference type="SUPFAM" id="SSF48452">
    <property type="entry name" value="TPR-like"/>
    <property type="match status" value="1"/>
</dbReference>
<keyword evidence="1" id="KW-0732">Signal</keyword>
<sequence length="348" mass="37401" precursor="true">MTNIMHRYYPSGTATLAGILLLCMAAPASAQNDRIFPVTGSPISGQIETESRNGLAVKAGGGTQNIPANSIVKIMYAGDPSNLTNGREFALDGQYDKALEELKKIDFSKIRREIITQDANFYRLKSEGMLSLTGQGDRAQAIAALGGFISKQGDSWHYYEAVRLLGELAYAEGNMDLANKSFQALYSAAASELKIESVYLVSLLQLRNGEFDKALAGFDRIASARVSSPAVGLFVKLGKAGRVAVLGQKGDLDGAINESKPLIAELSPTDIELAARIYNARGSAYAKAGQNEAAIRAYLHTHLMFSGIPDAHVEALQALVQLWPAVGKADRANEMRQILQQSYPGWGG</sequence>
<protein>
    <recommendedName>
        <fullName evidence="4">Tetratricopeptide repeat protein</fullName>
    </recommendedName>
</protein>
<evidence type="ECO:0000313" key="3">
    <source>
        <dbReference type="Proteomes" id="UP000320672"/>
    </source>
</evidence>
<dbReference type="RefSeq" id="WP_145353247.1">
    <property type="nucleotide sequence ID" value="NZ_CP036262.1"/>
</dbReference>
<accession>A0A517MK23</accession>
<gene>
    <name evidence="2" type="ORF">FF011L_40280</name>
</gene>
<evidence type="ECO:0000256" key="1">
    <source>
        <dbReference type="SAM" id="SignalP"/>
    </source>
</evidence>
<dbReference type="OrthoDB" id="251560at2"/>
<evidence type="ECO:0000313" key="2">
    <source>
        <dbReference type="EMBL" id="QDS95235.1"/>
    </source>
</evidence>
<evidence type="ECO:0008006" key="4">
    <source>
        <dbReference type="Google" id="ProtNLM"/>
    </source>
</evidence>
<dbReference type="Proteomes" id="UP000320672">
    <property type="component" value="Chromosome"/>
</dbReference>
<dbReference type="InterPro" id="IPR011990">
    <property type="entry name" value="TPR-like_helical_dom_sf"/>
</dbReference>
<feature type="chain" id="PRO_5021731782" description="Tetratricopeptide repeat protein" evidence="1">
    <location>
        <begin position="31"/>
        <end position="348"/>
    </location>
</feature>
<keyword evidence="3" id="KW-1185">Reference proteome</keyword>